<gene>
    <name evidence="1" type="ORF">METZ01_LOCUS253724</name>
</gene>
<dbReference type="AlphaFoldDB" id="A0A382IMH9"/>
<feature type="non-terminal residue" evidence="1">
    <location>
        <position position="1"/>
    </location>
</feature>
<reference evidence="1" key="1">
    <citation type="submission" date="2018-05" db="EMBL/GenBank/DDBJ databases">
        <authorList>
            <person name="Lanie J.A."/>
            <person name="Ng W.-L."/>
            <person name="Kazmierczak K.M."/>
            <person name="Andrzejewski T.M."/>
            <person name="Davidsen T.M."/>
            <person name="Wayne K.J."/>
            <person name="Tettelin H."/>
            <person name="Glass J.I."/>
            <person name="Rusch D."/>
            <person name="Podicherti R."/>
            <person name="Tsui H.-C.T."/>
            <person name="Winkler M.E."/>
        </authorList>
    </citation>
    <scope>NUCLEOTIDE SEQUENCE</scope>
</reference>
<protein>
    <submittedName>
        <fullName evidence="1">Uncharacterized protein</fullName>
    </submittedName>
</protein>
<dbReference type="EMBL" id="UINC01068323">
    <property type="protein sequence ID" value="SVC00870.1"/>
    <property type="molecule type" value="Genomic_DNA"/>
</dbReference>
<sequence>VPGRIPEDLDAITFRITKIERQGIAMRQRQRINTLFCKRSMEFLNLFKRINPE</sequence>
<feature type="non-terminal residue" evidence="1">
    <location>
        <position position="53"/>
    </location>
</feature>
<name>A0A382IMH9_9ZZZZ</name>
<evidence type="ECO:0000313" key="1">
    <source>
        <dbReference type="EMBL" id="SVC00870.1"/>
    </source>
</evidence>
<accession>A0A382IMH9</accession>
<proteinExistence type="predicted"/>
<organism evidence="1">
    <name type="scientific">marine metagenome</name>
    <dbReference type="NCBI Taxonomy" id="408172"/>
    <lineage>
        <taxon>unclassified sequences</taxon>
        <taxon>metagenomes</taxon>
        <taxon>ecological metagenomes</taxon>
    </lineage>
</organism>